<evidence type="ECO:0000313" key="1">
    <source>
        <dbReference type="EMBL" id="TWV99456.1"/>
    </source>
</evidence>
<protein>
    <recommendedName>
        <fullName evidence="3">RHS repeat-associated core domain-containing protein</fullName>
    </recommendedName>
</protein>
<keyword evidence="2" id="KW-1185">Reference proteome</keyword>
<gene>
    <name evidence="1" type="ORF">FEF09_17010</name>
</gene>
<accession>A0A5C6LS48</accession>
<dbReference type="InterPro" id="IPR022385">
    <property type="entry name" value="Rhs_assc_core"/>
</dbReference>
<evidence type="ECO:0000313" key="2">
    <source>
        <dbReference type="Proteomes" id="UP000318815"/>
    </source>
</evidence>
<organism evidence="1 2">
    <name type="scientific">Chitinophaga pinensis</name>
    <dbReference type="NCBI Taxonomy" id="79329"/>
    <lineage>
        <taxon>Bacteria</taxon>
        <taxon>Pseudomonadati</taxon>
        <taxon>Bacteroidota</taxon>
        <taxon>Chitinophagia</taxon>
        <taxon>Chitinophagales</taxon>
        <taxon>Chitinophagaceae</taxon>
        <taxon>Chitinophaga</taxon>
    </lineage>
</organism>
<reference evidence="1 2" key="1">
    <citation type="submission" date="2019-08" db="EMBL/GenBank/DDBJ databases">
        <title>Whole genome sequencing of chitin degrading bacteria Chitinophaga pinensis YS16.</title>
        <authorList>
            <person name="Singh R.P."/>
            <person name="Manchanda G."/>
            <person name="Maurya I.K."/>
            <person name="Joshi N.K."/>
            <person name="Srivastava A.K."/>
        </authorList>
    </citation>
    <scope>NUCLEOTIDE SEQUENCE [LARGE SCALE GENOMIC DNA]</scope>
    <source>
        <strain evidence="1 2">YS-16</strain>
    </source>
</reference>
<dbReference type="NCBIfam" id="TIGR03696">
    <property type="entry name" value="Rhs_assc_core"/>
    <property type="match status" value="1"/>
</dbReference>
<comment type="caution">
    <text evidence="1">The sequence shown here is derived from an EMBL/GenBank/DDBJ whole genome shotgun (WGS) entry which is preliminary data.</text>
</comment>
<dbReference type="Proteomes" id="UP000318815">
    <property type="component" value="Unassembled WGS sequence"/>
</dbReference>
<sequence length="82" mass="9202">MVRGFSGGGYRYGFNGKENDNEVKGEGNQQDYGFRIYDPRIGKFLSVDPLTAKYAFYTPYQFAGNKPVYAVDVDGREDDPTA</sequence>
<name>A0A5C6LS48_9BACT</name>
<dbReference type="AlphaFoldDB" id="A0A5C6LS48"/>
<dbReference type="Gene3D" id="2.180.10.10">
    <property type="entry name" value="RHS repeat-associated core"/>
    <property type="match status" value="1"/>
</dbReference>
<evidence type="ECO:0008006" key="3">
    <source>
        <dbReference type="Google" id="ProtNLM"/>
    </source>
</evidence>
<proteinExistence type="predicted"/>
<dbReference type="OrthoDB" id="680858at2"/>
<dbReference type="EMBL" id="VOHS01000016">
    <property type="protein sequence ID" value="TWV99456.1"/>
    <property type="molecule type" value="Genomic_DNA"/>
</dbReference>